<sequence length="135" mass="15676">MKTMINSFAPEHKSNLARIQFGNQELSDEIKIVDFLEETQQGQYVISLCSELFSGSSIKVFMRNSKVVLFITEYVESANPTSVYVSDWQNFYPQSYTRMRSVSLILPGDNFFLLRHFLVPEKYFLKILLGQLTEN</sequence>
<reference evidence="1 2" key="1">
    <citation type="submission" date="2019-11" db="EMBL/GenBank/DDBJ databases">
        <authorList>
            <person name="Zheng R.K."/>
            <person name="Sun C.M."/>
        </authorList>
    </citation>
    <scope>NUCLEOTIDE SEQUENCE [LARGE SCALE GENOMIC DNA]</scope>
    <source>
        <strain evidence="1 2">WC007</strain>
    </source>
</reference>
<accession>A0A6I6JWI5</accession>
<evidence type="ECO:0000313" key="1">
    <source>
        <dbReference type="EMBL" id="QGY44502.1"/>
    </source>
</evidence>
<dbReference type="RefSeq" id="WP_158866814.1">
    <property type="nucleotide sequence ID" value="NZ_CP046401.1"/>
</dbReference>
<proteinExistence type="predicted"/>
<protein>
    <submittedName>
        <fullName evidence="1">Uncharacterized protein</fullName>
    </submittedName>
</protein>
<dbReference type="Proteomes" id="UP000428260">
    <property type="component" value="Chromosome"/>
</dbReference>
<keyword evidence="2" id="KW-1185">Reference proteome</keyword>
<name>A0A6I6JWI5_9BACT</name>
<evidence type="ECO:0000313" key="2">
    <source>
        <dbReference type="Proteomes" id="UP000428260"/>
    </source>
</evidence>
<dbReference type="KEGG" id="mcos:GM418_12780"/>
<organism evidence="1 2">
    <name type="scientific">Maribellus comscasis</name>
    <dbReference type="NCBI Taxonomy" id="2681766"/>
    <lineage>
        <taxon>Bacteria</taxon>
        <taxon>Pseudomonadati</taxon>
        <taxon>Bacteroidota</taxon>
        <taxon>Bacteroidia</taxon>
        <taxon>Marinilabiliales</taxon>
        <taxon>Prolixibacteraceae</taxon>
        <taxon>Maribellus</taxon>
    </lineage>
</organism>
<dbReference type="EMBL" id="CP046401">
    <property type="protein sequence ID" value="QGY44502.1"/>
    <property type="molecule type" value="Genomic_DNA"/>
</dbReference>
<gene>
    <name evidence="1" type="ORF">GM418_12780</name>
</gene>
<dbReference type="AlphaFoldDB" id="A0A6I6JWI5"/>